<keyword evidence="6" id="KW-0946">Virion</keyword>
<name>Q96970_HV1</name>
<dbReference type="SUPFAM" id="SSF56502">
    <property type="entry name" value="gp120 core"/>
    <property type="match status" value="1"/>
</dbReference>
<keyword evidence="7" id="KW-0472">Membrane</keyword>
<dbReference type="Gene3D" id="2.170.40.20">
    <property type="entry name" value="Human immunodeficiency virus 1, Gp160, envelope glycoprotein"/>
    <property type="match status" value="1"/>
</dbReference>
<evidence type="ECO:0000256" key="8">
    <source>
        <dbReference type="ARBA" id="ARBA00023157"/>
    </source>
</evidence>
<evidence type="ECO:0000313" key="12">
    <source>
        <dbReference type="EMBL" id="AAC55572.1"/>
    </source>
</evidence>
<comment type="subcellular location">
    <subcellularLocation>
        <location evidence="1">Virion membrane</location>
    </subcellularLocation>
</comment>
<evidence type="ECO:0000256" key="4">
    <source>
        <dbReference type="ARBA" id="ARBA00022595"/>
    </source>
</evidence>
<feature type="non-terminal residue" evidence="12">
    <location>
        <position position="1"/>
    </location>
</feature>
<gene>
    <name evidence="12" type="primary">env</name>
</gene>
<organismHost>
    <name type="scientific">Homo sapiens</name>
    <name type="common">Human</name>
    <dbReference type="NCBI Taxonomy" id="9606"/>
</organismHost>
<evidence type="ECO:0000256" key="2">
    <source>
        <dbReference type="ARBA" id="ARBA00022506"/>
    </source>
</evidence>
<keyword evidence="5" id="KW-1161">Viral attachment to host cell</keyword>
<dbReference type="EMBL" id="U59575">
    <property type="protein sequence ID" value="AAC55572.1"/>
    <property type="molecule type" value="Genomic_DNA"/>
</dbReference>
<protein>
    <submittedName>
        <fullName evidence="12">Envelope glycoprotein</fullName>
    </submittedName>
</protein>
<dbReference type="GO" id="GO:0039663">
    <property type="term" value="P:membrane fusion involved in viral entry into host cell"/>
    <property type="evidence" value="ECO:0007669"/>
    <property type="project" value="UniProtKB-KW"/>
</dbReference>
<evidence type="ECO:0000256" key="3">
    <source>
        <dbReference type="ARBA" id="ARBA00022581"/>
    </source>
</evidence>
<reference evidence="12" key="2">
    <citation type="submission" date="1996-05" db="EMBL/GenBank/DDBJ databases">
        <authorList>
            <person name="Blouin C."/>
        </authorList>
    </citation>
    <scope>NUCLEOTIDE SEQUENCE</scope>
</reference>
<keyword evidence="4" id="KW-1162">Viral penetration into host cytoplasm</keyword>
<dbReference type="InterPro" id="IPR036377">
    <property type="entry name" value="Gp120_core_sf"/>
</dbReference>
<evidence type="ECO:0000256" key="1">
    <source>
        <dbReference type="ARBA" id="ARBA00004182"/>
    </source>
</evidence>
<evidence type="ECO:0000256" key="10">
    <source>
        <dbReference type="ARBA" id="ARBA00023296"/>
    </source>
</evidence>
<feature type="domain" description="Human immunodeficiency virus 1 envelope glycoprotein Gp120" evidence="11">
    <location>
        <begin position="1"/>
        <end position="110"/>
    </location>
</feature>
<evidence type="ECO:0000256" key="5">
    <source>
        <dbReference type="ARBA" id="ARBA00022804"/>
    </source>
</evidence>
<evidence type="ECO:0000256" key="9">
    <source>
        <dbReference type="ARBA" id="ARBA00023180"/>
    </source>
</evidence>
<dbReference type="InterPro" id="IPR000777">
    <property type="entry name" value="HIV1_Gp120"/>
</dbReference>
<dbReference type="GO" id="GO:0019062">
    <property type="term" value="P:virion attachment to host cell"/>
    <property type="evidence" value="ECO:0007669"/>
    <property type="project" value="UniProtKB-KW"/>
</dbReference>
<dbReference type="GO" id="GO:0019031">
    <property type="term" value="C:viral envelope"/>
    <property type="evidence" value="ECO:0007669"/>
    <property type="project" value="UniProtKB-KW"/>
</dbReference>
<sequence>NGSLAEEEIVIRSENISNNAKTIIVQLVEPVRINCTRPSNNTRKGFHIGPGQTFYANNIIGDIRQAHCNISRKEWNTTLQRVLPTKLSKYFGNTTTIIFATHSGGDPEIV</sequence>
<evidence type="ECO:0000256" key="7">
    <source>
        <dbReference type="ARBA" id="ARBA00023136"/>
    </source>
</evidence>
<keyword evidence="10" id="KW-1160">Virus entry into host cell</keyword>
<evidence type="ECO:0000259" key="11">
    <source>
        <dbReference type="Pfam" id="PF00516"/>
    </source>
</evidence>
<dbReference type="Pfam" id="PF00516">
    <property type="entry name" value="GP120"/>
    <property type="match status" value="1"/>
</dbReference>
<keyword evidence="3" id="KW-0945">Host-virus interaction</keyword>
<accession>Q96970</accession>
<evidence type="ECO:0000256" key="6">
    <source>
        <dbReference type="ARBA" id="ARBA00022844"/>
    </source>
</evidence>
<reference evidence="12" key="1">
    <citation type="journal article" date="1996" name="AIDS Res. Hum. Retroviruses">
        <title>In vivo and in vitro sequence diversity of the V3 env region of HIV type 1 from the Ivory Coast.</title>
        <authorList>
            <person name="Audoly G."/>
            <person name="Fillon S."/>
            <person name="Pinay P."/>
            <person name="Desgranges C."/>
        </authorList>
    </citation>
    <scope>NUCLEOTIDE SEQUENCE</scope>
</reference>
<keyword evidence="8" id="KW-1015">Disulfide bond</keyword>
<dbReference type="GO" id="GO:0046718">
    <property type="term" value="P:symbiont entry into host cell"/>
    <property type="evidence" value="ECO:0007669"/>
    <property type="project" value="UniProtKB-KW"/>
</dbReference>
<keyword evidence="12" id="KW-0261">Viral envelope protein</keyword>
<dbReference type="GO" id="GO:0055036">
    <property type="term" value="C:virion membrane"/>
    <property type="evidence" value="ECO:0007669"/>
    <property type="project" value="UniProtKB-SubCell"/>
</dbReference>
<keyword evidence="2" id="KW-1168">Fusion of virus membrane with host membrane</keyword>
<organism evidence="12">
    <name type="scientific">Human immunodeficiency virus type 1</name>
    <name type="common">HIV-1</name>
    <dbReference type="NCBI Taxonomy" id="11676"/>
    <lineage>
        <taxon>Viruses</taxon>
        <taxon>Riboviria</taxon>
        <taxon>Pararnavirae</taxon>
        <taxon>Artverviricota</taxon>
        <taxon>Revtraviricetes</taxon>
        <taxon>Ortervirales</taxon>
        <taxon>Retroviridae</taxon>
        <taxon>Orthoretrovirinae</taxon>
        <taxon>Lentivirus</taxon>
        <taxon>Lentivirus humimdef1</taxon>
    </lineage>
</organism>
<proteinExistence type="predicted"/>
<feature type="non-terminal residue" evidence="12">
    <location>
        <position position="110"/>
    </location>
</feature>
<keyword evidence="9" id="KW-0325">Glycoprotein</keyword>